<protein>
    <submittedName>
        <fullName evidence="1">Uncharacterized protein</fullName>
    </submittedName>
</protein>
<reference evidence="1" key="2">
    <citation type="submission" date="2023-07" db="EMBL/GenBank/DDBJ databases">
        <authorList>
            <consortium name="Lawrence Berkeley National Laboratory"/>
            <person name="Haridas S."/>
            <person name="Hensen N."/>
            <person name="Bonometti L."/>
            <person name="Westerberg I."/>
            <person name="Brannstrom I.O."/>
            <person name="Guillou S."/>
            <person name="Cros-Aarteil S."/>
            <person name="Calhoun S."/>
            <person name="Kuo A."/>
            <person name="Mondo S."/>
            <person name="Pangilinan J."/>
            <person name="Riley R."/>
            <person name="LaButti K."/>
            <person name="Andreopoulos B."/>
            <person name="Lipzen A."/>
            <person name="Chen C."/>
            <person name="Yanf M."/>
            <person name="Daum C."/>
            <person name="Ng V."/>
            <person name="Clum A."/>
            <person name="Steindorff A."/>
            <person name="Ohm R."/>
            <person name="Martin F."/>
            <person name="Silar P."/>
            <person name="Natvig D."/>
            <person name="Lalanne C."/>
            <person name="Gautier V."/>
            <person name="Ament-velasquez S.L."/>
            <person name="Kruys A."/>
            <person name="Hutchinson M.I."/>
            <person name="Powell A.J."/>
            <person name="Barry K."/>
            <person name="Miller A.N."/>
            <person name="Grigoriev I.V."/>
            <person name="Debuchy R."/>
            <person name="Gladieux P."/>
            <person name="Thoren M.H."/>
            <person name="Johannesson H."/>
        </authorList>
    </citation>
    <scope>NUCLEOTIDE SEQUENCE</scope>
    <source>
        <strain evidence="1">FGSC 1904</strain>
    </source>
</reference>
<name>A0AAE0PLY9_SORBR</name>
<sequence length="203" mass="22641">PSSQIAALPSTFTASLLAYAAARDPYIASILTHQHDLQNQAVQRSTRVLNFISYAQKAWDMLNVKYARLSGSRAFNKAFEVVSDIGDIFDDILAVIEEEGGYEGASYGTRKNALETMVEIMSCMATAPNDEIGHQARKSDCVPREMEGKLVGFVEGYFDEEELERMDKEGVTGKVRELEKEAEGYCMFERLGEVVDLLEGNYE</sequence>
<dbReference type="Proteomes" id="UP001281003">
    <property type="component" value="Unassembled WGS sequence"/>
</dbReference>
<keyword evidence="2" id="KW-1185">Reference proteome</keyword>
<dbReference type="AlphaFoldDB" id="A0AAE0PLY9"/>
<feature type="non-terminal residue" evidence="1">
    <location>
        <position position="203"/>
    </location>
</feature>
<gene>
    <name evidence="1" type="ORF">B0T20DRAFT_334263</name>
</gene>
<evidence type="ECO:0000313" key="2">
    <source>
        <dbReference type="Proteomes" id="UP001281003"/>
    </source>
</evidence>
<comment type="caution">
    <text evidence="1">The sequence shown here is derived from an EMBL/GenBank/DDBJ whole genome shotgun (WGS) entry which is preliminary data.</text>
</comment>
<reference evidence="1" key="1">
    <citation type="journal article" date="2023" name="Mol. Phylogenet. Evol.">
        <title>Genome-scale phylogeny and comparative genomics of the fungal order Sordariales.</title>
        <authorList>
            <person name="Hensen N."/>
            <person name="Bonometti L."/>
            <person name="Westerberg I."/>
            <person name="Brannstrom I.O."/>
            <person name="Guillou S."/>
            <person name="Cros-Aarteil S."/>
            <person name="Calhoun S."/>
            <person name="Haridas S."/>
            <person name="Kuo A."/>
            <person name="Mondo S."/>
            <person name="Pangilinan J."/>
            <person name="Riley R."/>
            <person name="LaButti K."/>
            <person name="Andreopoulos B."/>
            <person name="Lipzen A."/>
            <person name="Chen C."/>
            <person name="Yan M."/>
            <person name="Daum C."/>
            <person name="Ng V."/>
            <person name="Clum A."/>
            <person name="Steindorff A."/>
            <person name="Ohm R.A."/>
            <person name="Martin F."/>
            <person name="Silar P."/>
            <person name="Natvig D.O."/>
            <person name="Lalanne C."/>
            <person name="Gautier V."/>
            <person name="Ament-Velasquez S.L."/>
            <person name="Kruys A."/>
            <person name="Hutchinson M.I."/>
            <person name="Powell A.J."/>
            <person name="Barry K."/>
            <person name="Miller A.N."/>
            <person name="Grigoriev I.V."/>
            <person name="Debuchy R."/>
            <person name="Gladieux P."/>
            <person name="Hiltunen Thoren M."/>
            <person name="Johannesson H."/>
        </authorList>
    </citation>
    <scope>NUCLEOTIDE SEQUENCE</scope>
    <source>
        <strain evidence="1">FGSC 1904</strain>
    </source>
</reference>
<organism evidence="1 2">
    <name type="scientific">Sordaria brevicollis</name>
    <dbReference type="NCBI Taxonomy" id="83679"/>
    <lineage>
        <taxon>Eukaryota</taxon>
        <taxon>Fungi</taxon>
        <taxon>Dikarya</taxon>
        <taxon>Ascomycota</taxon>
        <taxon>Pezizomycotina</taxon>
        <taxon>Sordariomycetes</taxon>
        <taxon>Sordariomycetidae</taxon>
        <taxon>Sordariales</taxon>
        <taxon>Sordariaceae</taxon>
        <taxon>Sordaria</taxon>
    </lineage>
</organism>
<proteinExistence type="predicted"/>
<accession>A0AAE0PLY9</accession>
<evidence type="ECO:0000313" key="1">
    <source>
        <dbReference type="EMBL" id="KAK3402319.1"/>
    </source>
</evidence>
<dbReference type="EMBL" id="JAUTDP010000002">
    <property type="protein sequence ID" value="KAK3402319.1"/>
    <property type="molecule type" value="Genomic_DNA"/>
</dbReference>
<feature type="non-terminal residue" evidence="1">
    <location>
        <position position="1"/>
    </location>
</feature>